<proteinExistence type="predicted"/>
<evidence type="ECO:0000313" key="2">
    <source>
        <dbReference type="Proteomes" id="UP000257109"/>
    </source>
</evidence>
<gene>
    <name evidence="1" type="ORF">CR513_57971</name>
</gene>
<reference evidence="1" key="1">
    <citation type="submission" date="2018-05" db="EMBL/GenBank/DDBJ databases">
        <title>Draft genome of Mucuna pruriens seed.</title>
        <authorList>
            <person name="Nnadi N.E."/>
            <person name="Vos R."/>
            <person name="Hasami M.H."/>
            <person name="Devisetty U.K."/>
            <person name="Aguiy J.C."/>
        </authorList>
    </citation>
    <scope>NUCLEOTIDE SEQUENCE [LARGE SCALE GENOMIC DNA]</scope>
    <source>
        <strain evidence="1">JCA_2017</strain>
    </source>
</reference>
<dbReference type="AlphaFoldDB" id="A0A371EC26"/>
<evidence type="ECO:0000313" key="1">
    <source>
        <dbReference type="EMBL" id="RDX63587.1"/>
    </source>
</evidence>
<organism evidence="1 2">
    <name type="scientific">Mucuna pruriens</name>
    <name type="common">Velvet bean</name>
    <name type="synonym">Dolichos pruriens</name>
    <dbReference type="NCBI Taxonomy" id="157652"/>
    <lineage>
        <taxon>Eukaryota</taxon>
        <taxon>Viridiplantae</taxon>
        <taxon>Streptophyta</taxon>
        <taxon>Embryophyta</taxon>
        <taxon>Tracheophyta</taxon>
        <taxon>Spermatophyta</taxon>
        <taxon>Magnoliopsida</taxon>
        <taxon>eudicotyledons</taxon>
        <taxon>Gunneridae</taxon>
        <taxon>Pentapetalae</taxon>
        <taxon>rosids</taxon>
        <taxon>fabids</taxon>
        <taxon>Fabales</taxon>
        <taxon>Fabaceae</taxon>
        <taxon>Papilionoideae</taxon>
        <taxon>50 kb inversion clade</taxon>
        <taxon>NPAAA clade</taxon>
        <taxon>indigoferoid/millettioid clade</taxon>
        <taxon>Phaseoleae</taxon>
        <taxon>Mucuna</taxon>
    </lineage>
</organism>
<accession>A0A371EC26</accession>
<evidence type="ECO:0008006" key="3">
    <source>
        <dbReference type="Google" id="ProtNLM"/>
    </source>
</evidence>
<dbReference type="PROSITE" id="PS00018">
    <property type="entry name" value="EF_HAND_1"/>
    <property type="match status" value="1"/>
</dbReference>
<protein>
    <recommendedName>
        <fullName evidence="3">EF-hand domain-containing protein</fullName>
    </recommendedName>
</protein>
<dbReference type="EMBL" id="QJKJ01014818">
    <property type="protein sequence ID" value="RDX63587.1"/>
    <property type="molecule type" value="Genomic_DNA"/>
</dbReference>
<dbReference type="Proteomes" id="UP000257109">
    <property type="component" value="Unassembled WGS sequence"/>
</dbReference>
<feature type="non-terminal residue" evidence="1">
    <location>
        <position position="1"/>
    </location>
</feature>
<keyword evidence="2" id="KW-1185">Reference proteome</keyword>
<sequence length="130" mass="14736">MAFCSSKVPCFLQQLLMRSSSPFRIGLLPVVETLRDLLEGGLGKGPMAPKKRRHSQKCGRARSKLRTTFESMCLIDLTISLKQLFDGNQSDTLDGREFWEEMKKIMLANTARLGSFPIWMILEDDPNSLL</sequence>
<comment type="caution">
    <text evidence="1">The sequence shown here is derived from an EMBL/GenBank/DDBJ whole genome shotgun (WGS) entry which is preliminary data.</text>
</comment>
<dbReference type="InterPro" id="IPR018247">
    <property type="entry name" value="EF_Hand_1_Ca_BS"/>
</dbReference>
<name>A0A371EC26_MUCPR</name>
<dbReference type="OrthoDB" id="186625at2759"/>